<comment type="caution">
    <text evidence="1">The sequence shown here is derived from an EMBL/GenBank/DDBJ whole genome shotgun (WGS) entry which is preliminary data.</text>
</comment>
<proteinExistence type="predicted"/>
<protein>
    <submittedName>
        <fullName evidence="1">Uncharacterized protein</fullName>
    </submittedName>
</protein>
<dbReference type="EMBL" id="JBCPYA010000004">
    <property type="protein sequence ID" value="MEN2471055.1"/>
    <property type="molecule type" value="Genomic_DNA"/>
</dbReference>
<evidence type="ECO:0000313" key="1">
    <source>
        <dbReference type="EMBL" id="MEN2471055.1"/>
    </source>
</evidence>
<sequence>MKTYKAVINDLLNGYIAPIGGRVMLIQSVDSGATLTVTLIDAAGNQYLAQGIGPGAKFTPATGFSSVQILPSVACTVQYIVTDGDIDIQLTQTAVQVTNTGANPVPVSLVSEPGAPIAVSAGPGQVHVTVDGTVAVSGATLTATNVGINNTSANPVPVQSLPVGSAVADVNAAAVGTSGAQVIPASAARKRLIFRNVGAGQLAITATAGTTFGNAAIVLQPGDAWKETDAPQLAWYAVSDVGTSVAIQTVS</sequence>
<keyword evidence="2" id="KW-1185">Reference proteome</keyword>
<name>A0ABU9WJS3_9BURK</name>
<gene>
    <name evidence="1" type="ORF">VOI36_14250</name>
</gene>
<dbReference type="RefSeq" id="WP_343492357.1">
    <property type="nucleotide sequence ID" value="NZ_JBCPYA010000004.1"/>
</dbReference>
<organism evidence="1 2">
    <name type="scientific">Burkholderia theae</name>
    <dbReference type="NCBI Taxonomy" id="3143496"/>
    <lineage>
        <taxon>Bacteria</taxon>
        <taxon>Pseudomonadati</taxon>
        <taxon>Pseudomonadota</taxon>
        <taxon>Betaproteobacteria</taxon>
        <taxon>Burkholderiales</taxon>
        <taxon>Burkholderiaceae</taxon>
        <taxon>Burkholderia</taxon>
    </lineage>
</organism>
<dbReference type="Proteomes" id="UP001466933">
    <property type="component" value="Unassembled WGS sequence"/>
</dbReference>
<accession>A0ABU9WJS3</accession>
<reference evidence="1 2" key="1">
    <citation type="submission" date="2024-05" db="EMBL/GenBank/DDBJ databases">
        <title>Burkholderia sp. Nov. a novel bacteria isolated from rhizosphere soil of Camellia sinensis.</title>
        <authorList>
            <person name="Dong Y."/>
        </authorList>
    </citation>
    <scope>NUCLEOTIDE SEQUENCE [LARGE SCALE GENOMIC DNA]</scope>
    <source>
        <strain evidence="1 2">GS2Y</strain>
    </source>
</reference>
<evidence type="ECO:0000313" key="2">
    <source>
        <dbReference type="Proteomes" id="UP001466933"/>
    </source>
</evidence>